<name>C4JZ63_UNCRE</name>
<dbReference type="InParanoid" id="C4JZ63"/>
<organism evidence="2 3">
    <name type="scientific">Uncinocarpus reesii (strain UAMH 1704)</name>
    <dbReference type="NCBI Taxonomy" id="336963"/>
    <lineage>
        <taxon>Eukaryota</taxon>
        <taxon>Fungi</taxon>
        <taxon>Dikarya</taxon>
        <taxon>Ascomycota</taxon>
        <taxon>Pezizomycotina</taxon>
        <taxon>Eurotiomycetes</taxon>
        <taxon>Eurotiomycetidae</taxon>
        <taxon>Onygenales</taxon>
        <taxon>Onygenaceae</taxon>
        <taxon>Uncinocarpus</taxon>
    </lineage>
</organism>
<reference evidence="3" key="1">
    <citation type="journal article" date="2009" name="Genome Res.">
        <title>Comparative genomic analyses of the human fungal pathogens Coccidioides and their relatives.</title>
        <authorList>
            <person name="Sharpton T.J."/>
            <person name="Stajich J.E."/>
            <person name="Rounsley S.D."/>
            <person name="Gardner M.J."/>
            <person name="Wortman J.R."/>
            <person name="Jordar V.S."/>
            <person name="Maiti R."/>
            <person name="Kodira C.D."/>
            <person name="Neafsey D.E."/>
            <person name="Zeng Q."/>
            <person name="Hung C.-Y."/>
            <person name="McMahan C."/>
            <person name="Muszewska A."/>
            <person name="Grynberg M."/>
            <person name="Mandel M.A."/>
            <person name="Kellner E.M."/>
            <person name="Barker B.M."/>
            <person name="Galgiani J.N."/>
            <person name="Orbach M.J."/>
            <person name="Kirkland T.N."/>
            <person name="Cole G.T."/>
            <person name="Henn M.R."/>
            <person name="Birren B.W."/>
            <person name="Taylor J.W."/>
        </authorList>
    </citation>
    <scope>NUCLEOTIDE SEQUENCE [LARGE SCALE GENOMIC DNA]</scope>
    <source>
        <strain evidence="3">UAMH 1704</strain>
    </source>
</reference>
<evidence type="ECO:0000259" key="1">
    <source>
        <dbReference type="PROSITE" id="PS51910"/>
    </source>
</evidence>
<dbReference type="OrthoDB" id="76388at2759"/>
<dbReference type="STRING" id="336963.C4JZ63"/>
<dbReference type="PROSITE" id="PS51910">
    <property type="entry name" value="GH18_2"/>
    <property type="match status" value="1"/>
</dbReference>
<dbReference type="RefSeq" id="XP_002582691.1">
    <property type="nucleotide sequence ID" value="XM_002582645.1"/>
</dbReference>
<dbReference type="HOGENOM" id="CLU_2639948_0_0_1"/>
<sequence>MVSYDTVPMVEEKTKYIVKKGLGGAMWWEASGDRGANKATKAGGSLMATFYEDAVKMGKKFDKSMNVLSYPETAMYF</sequence>
<gene>
    <name evidence="2" type="ORF">UREG_07464</name>
</gene>
<dbReference type="VEuPathDB" id="FungiDB:UREG_07464"/>
<evidence type="ECO:0000313" key="2">
    <source>
        <dbReference type="EMBL" id="EEP82599.1"/>
    </source>
</evidence>
<dbReference type="EMBL" id="CH476619">
    <property type="protein sequence ID" value="EEP82599.1"/>
    <property type="molecule type" value="Genomic_DNA"/>
</dbReference>
<dbReference type="KEGG" id="ure:UREG_07464"/>
<dbReference type="GO" id="GO:0005975">
    <property type="term" value="P:carbohydrate metabolic process"/>
    <property type="evidence" value="ECO:0007669"/>
    <property type="project" value="InterPro"/>
</dbReference>
<dbReference type="Proteomes" id="UP000002058">
    <property type="component" value="Unassembled WGS sequence"/>
</dbReference>
<proteinExistence type="predicted"/>
<dbReference type="InterPro" id="IPR001223">
    <property type="entry name" value="Glyco_hydro18_cat"/>
</dbReference>
<evidence type="ECO:0000313" key="3">
    <source>
        <dbReference type="Proteomes" id="UP000002058"/>
    </source>
</evidence>
<keyword evidence="3" id="KW-1185">Reference proteome</keyword>
<protein>
    <recommendedName>
        <fullName evidence="1">GH18 domain-containing protein</fullName>
    </recommendedName>
</protein>
<dbReference type="GeneID" id="8439932"/>
<dbReference type="Gene3D" id="3.20.20.80">
    <property type="entry name" value="Glycosidases"/>
    <property type="match status" value="1"/>
</dbReference>
<dbReference type="SUPFAM" id="SSF51445">
    <property type="entry name" value="(Trans)glycosidases"/>
    <property type="match status" value="1"/>
</dbReference>
<accession>C4JZ63</accession>
<feature type="domain" description="GH18" evidence="1">
    <location>
        <begin position="1"/>
        <end position="46"/>
    </location>
</feature>
<dbReference type="AlphaFoldDB" id="C4JZ63"/>
<dbReference type="InterPro" id="IPR017853">
    <property type="entry name" value="GH"/>
</dbReference>